<evidence type="ECO:0008006" key="3">
    <source>
        <dbReference type="Google" id="ProtNLM"/>
    </source>
</evidence>
<dbReference type="EMBL" id="CP031598">
    <property type="protein sequence ID" value="QEW26741.1"/>
    <property type="molecule type" value="Genomic_DNA"/>
</dbReference>
<accession>A0A5P3AC00</accession>
<dbReference type="Proteomes" id="UP000325785">
    <property type="component" value="Chromosome"/>
</dbReference>
<reference evidence="1 2" key="1">
    <citation type="submission" date="2018-08" db="EMBL/GenBank/DDBJ databases">
        <title>Genetic Globetrotter - A new plasmid hitch-hiking vast phylogenetic and geographic distances.</title>
        <authorList>
            <person name="Vollmers J."/>
            <person name="Petersen J."/>
        </authorList>
    </citation>
    <scope>NUCLEOTIDE SEQUENCE [LARGE SCALE GENOMIC DNA]</scope>
    <source>
        <strain evidence="1 2">DSM 26383</strain>
    </source>
</reference>
<name>A0A5P3AC00_9RHOB</name>
<evidence type="ECO:0000313" key="2">
    <source>
        <dbReference type="Proteomes" id="UP000325785"/>
    </source>
</evidence>
<dbReference type="AlphaFoldDB" id="A0A5P3AC00"/>
<dbReference type="Pfam" id="PF08875">
    <property type="entry name" value="DUF1833"/>
    <property type="match status" value="1"/>
</dbReference>
<sequence length="170" mass="19072">MTERSVPTSVMAELERAESPDALIWFLTITHPDIGEPIRIVSDVFDYVLGGETYTAMPFDGRPLTDNDQMPAAELVVSNVDRRVGFALERSTERAIIDLAVYSSADFDLSADPRTEIGTASRVYGFGRFELSDVEVTVTQIRGRVTLPDYTQEPWPYMRATQDRFPGLFV</sequence>
<evidence type="ECO:0000313" key="1">
    <source>
        <dbReference type="EMBL" id="QEW26741.1"/>
    </source>
</evidence>
<gene>
    <name evidence="1" type="ORF">RIdsm_02543</name>
</gene>
<protein>
    <recommendedName>
        <fullName evidence="3">DUF1833 domain-containing protein</fullName>
    </recommendedName>
</protein>
<dbReference type="InterPro" id="IPR014974">
    <property type="entry name" value="DUF1833"/>
</dbReference>
<organism evidence="1 2">
    <name type="scientific">Roseovarius indicus</name>
    <dbReference type="NCBI Taxonomy" id="540747"/>
    <lineage>
        <taxon>Bacteria</taxon>
        <taxon>Pseudomonadati</taxon>
        <taxon>Pseudomonadota</taxon>
        <taxon>Alphaproteobacteria</taxon>
        <taxon>Rhodobacterales</taxon>
        <taxon>Roseobacteraceae</taxon>
        <taxon>Roseovarius</taxon>
    </lineage>
</organism>
<dbReference type="KEGG" id="rid:RIdsm_02543"/>
<dbReference type="RefSeq" id="WP_057816710.1">
    <property type="nucleotide sequence ID" value="NZ_CP031598.1"/>
</dbReference>
<proteinExistence type="predicted"/>
<dbReference type="OrthoDB" id="7691601at2"/>